<dbReference type="Proteomes" id="UP000256964">
    <property type="component" value="Unassembled WGS sequence"/>
</dbReference>
<feature type="compositionally biased region" description="Low complexity" evidence="1">
    <location>
        <begin position="24"/>
        <end position="36"/>
    </location>
</feature>
<dbReference type="EMBL" id="KZ857391">
    <property type="protein sequence ID" value="RDX52196.1"/>
    <property type="molecule type" value="Genomic_DNA"/>
</dbReference>
<keyword evidence="3" id="KW-1185">Reference proteome</keyword>
<feature type="region of interest" description="Disordered" evidence="1">
    <location>
        <begin position="13"/>
        <end position="36"/>
    </location>
</feature>
<dbReference type="AlphaFoldDB" id="A0A371DI56"/>
<evidence type="ECO:0000313" key="3">
    <source>
        <dbReference type="Proteomes" id="UP000256964"/>
    </source>
</evidence>
<gene>
    <name evidence="2" type="ORF">OH76DRAFT_196990</name>
</gene>
<accession>A0A371DI56</accession>
<sequence>MFPGEVLWNVRRQSGTRDTRTYVRSSPRSGSAPRSSLIPAHGILDDMGALPPLVLHERDRSLLRAGAGAHTQQLLPRHRGQGLPPPLRRLPKPVRPPRREDVRDLRGPLRATGRSHIGIRRPDRAGPPGGRCHDGQNGIRTLLRWNRLLPRHGALRLGRRSVLFRKRGGRPSLCQALRY</sequence>
<proteinExistence type="predicted"/>
<name>A0A371DI56_9APHY</name>
<reference evidence="2 3" key="1">
    <citation type="journal article" date="2018" name="Biotechnol. Biofuels">
        <title>Integrative visual omics of the white-rot fungus Polyporus brumalis exposes the biotechnological potential of its oxidative enzymes for delignifying raw plant biomass.</title>
        <authorList>
            <person name="Miyauchi S."/>
            <person name="Rancon A."/>
            <person name="Drula E."/>
            <person name="Hage H."/>
            <person name="Chaduli D."/>
            <person name="Favel A."/>
            <person name="Grisel S."/>
            <person name="Henrissat B."/>
            <person name="Herpoel-Gimbert I."/>
            <person name="Ruiz-Duenas F.J."/>
            <person name="Chevret D."/>
            <person name="Hainaut M."/>
            <person name="Lin J."/>
            <person name="Wang M."/>
            <person name="Pangilinan J."/>
            <person name="Lipzen A."/>
            <person name="Lesage-Meessen L."/>
            <person name="Navarro D."/>
            <person name="Riley R."/>
            <person name="Grigoriev I.V."/>
            <person name="Zhou S."/>
            <person name="Raouche S."/>
            <person name="Rosso M.N."/>
        </authorList>
    </citation>
    <scope>NUCLEOTIDE SEQUENCE [LARGE SCALE GENOMIC DNA]</scope>
    <source>
        <strain evidence="2 3">BRFM 1820</strain>
    </source>
</reference>
<protein>
    <submittedName>
        <fullName evidence="2">Uncharacterized protein</fullName>
    </submittedName>
</protein>
<organism evidence="2 3">
    <name type="scientific">Lentinus brumalis</name>
    <dbReference type="NCBI Taxonomy" id="2498619"/>
    <lineage>
        <taxon>Eukaryota</taxon>
        <taxon>Fungi</taxon>
        <taxon>Dikarya</taxon>
        <taxon>Basidiomycota</taxon>
        <taxon>Agaricomycotina</taxon>
        <taxon>Agaricomycetes</taxon>
        <taxon>Polyporales</taxon>
        <taxon>Polyporaceae</taxon>
        <taxon>Lentinus</taxon>
    </lineage>
</organism>
<evidence type="ECO:0000313" key="2">
    <source>
        <dbReference type="EMBL" id="RDX52196.1"/>
    </source>
</evidence>
<evidence type="ECO:0000256" key="1">
    <source>
        <dbReference type="SAM" id="MobiDB-lite"/>
    </source>
</evidence>
<feature type="region of interest" description="Disordered" evidence="1">
    <location>
        <begin position="76"/>
        <end position="101"/>
    </location>
</feature>